<dbReference type="InterPro" id="IPR005123">
    <property type="entry name" value="Oxoglu/Fe-dep_dioxygenase_dom"/>
</dbReference>
<proteinExistence type="inferred from homology"/>
<evidence type="ECO:0000256" key="5">
    <source>
        <dbReference type="ARBA" id="ARBA00022964"/>
    </source>
</evidence>
<feature type="region of interest" description="Disordered" evidence="10">
    <location>
        <begin position="406"/>
        <end position="439"/>
    </location>
</feature>
<organism evidence="12">
    <name type="scientific">Schistocephalus solidus</name>
    <name type="common">Tapeworm</name>
    <dbReference type="NCBI Taxonomy" id="70667"/>
    <lineage>
        <taxon>Eukaryota</taxon>
        <taxon>Metazoa</taxon>
        <taxon>Spiralia</taxon>
        <taxon>Lophotrochozoa</taxon>
        <taxon>Platyhelminthes</taxon>
        <taxon>Cestoda</taxon>
        <taxon>Eucestoda</taxon>
        <taxon>Diphyllobothriidea</taxon>
        <taxon>Diphyllobothriidae</taxon>
        <taxon>Schistocephalus</taxon>
    </lineage>
</organism>
<evidence type="ECO:0000256" key="10">
    <source>
        <dbReference type="SAM" id="MobiDB-lite"/>
    </source>
</evidence>
<keyword evidence="5" id="KW-0223">Dioxygenase</keyword>
<evidence type="ECO:0000256" key="2">
    <source>
        <dbReference type="ARBA" id="ARBA00007443"/>
    </source>
</evidence>
<gene>
    <name evidence="12" type="primary">OGFD1</name>
    <name evidence="12" type="ORF">TR118636</name>
</gene>
<feature type="region of interest" description="Disordered" evidence="10">
    <location>
        <begin position="580"/>
        <end position="630"/>
    </location>
</feature>
<dbReference type="SMART" id="SM00702">
    <property type="entry name" value="P4Hc"/>
    <property type="match status" value="1"/>
</dbReference>
<evidence type="ECO:0000256" key="4">
    <source>
        <dbReference type="ARBA" id="ARBA00022896"/>
    </source>
</evidence>
<dbReference type="InterPro" id="IPR019601">
    <property type="entry name" value="Oxoglutarate/Fe-dep_Oase_C"/>
</dbReference>
<evidence type="ECO:0000313" key="12">
    <source>
        <dbReference type="EMBL" id="JAP57830.1"/>
    </source>
</evidence>
<keyword evidence="3" id="KW-0479">Metal-binding</keyword>
<dbReference type="GO" id="GO:0005737">
    <property type="term" value="C:cytoplasm"/>
    <property type="evidence" value="ECO:0007669"/>
    <property type="project" value="TreeGrafter"/>
</dbReference>
<comment type="catalytic activity">
    <reaction evidence="9">
        <text>[ribosomal protein uS12]-L-proline + 2-oxoglutarate + O2 = [ribosomal protein uS12]-(3S)-3-hydroxy-L-proline + succinate + CO2</text>
        <dbReference type="Rhea" id="RHEA:54156"/>
        <dbReference type="Rhea" id="RHEA-COMP:13816"/>
        <dbReference type="Rhea" id="RHEA-COMP:13818"/>
        <dbReference type="ChEBI" id="CHEBI:15379"/>
        <dbReference type="ChEBI" id="CHEBI:16526"/>
        <dbReference type="ChEBI" id="CHEBI:16810"/>
        <dbReference type="ChEBI" id="CHEBI:30031"/>
        <dbReference type="ChEBI" id="CHEBI:50342"/>
        <dbReference type="ChEBI" id="CHEBI:85428"/>
    </reaction>
</comment>
<dbReference type="Gene3D" id="2.60.120.620">
    <property type="entry name" value="q2cbj1_9rhob like domain"/>
    <property type="match status" value="2"/>
</dbReference>
<sequence length="630" mass="71208">MARGFAVNPRFDTSAFKSNFLHQFRSNNRNVSADEDGVQIVHQPFAFAALPNFLAPDNQDKSTTTASLIDALEAEARKLPLHRRQNDLFSLNQSDDLKSLCQKGNETAATEFPLLRQLREFFATDFLAWMKDVTGAELDENEVDSSISRYEPTDYLLCHDDELERRRIAFVIYLVPEDWDRLTDGGCLDLIDSGPMPDKCGRANLKSNPGDYHPWHSVMSLPPARNCLVFFEVCPRSFHQVAEIIGSRDRLSVHGWFKSDPLPRPPRSPDPLNIPRLPACFVEEDLVYRWINPLYLNVEQQQLIRRRFKSTSEIRLPDFLIETEWQKLCTSVRSIEGGTWMQEGPMDLRNISVLPYLTEKATEALPEECRQVHRLFRSEAILVILSDLTGIGLHPLAAAIKASAAPSPSGDALAVEEASDAKRRKTDDDDGLTTCPDDGPVAELTAPRFHRWKAGMYTLLADADSTVLAPITAKTTRNWRLDTFYHISGYGKCSPAAKQGRSTGSDSATTNQWQGQIIYISRSENEELLRIAPEDNALALVYCDSDAQKFTRYLNNRTKPVSTEVGVEQEFAYELSLTYFDPSPSEEDEDGDSQLQETESESYEDYDEDDLEEIEADETGDEEVNEEKTH</sequence>
<evidence type="ECO:0000256" key="8">
    <source>
        <dbReference type="ARBA" id="ARBA00029938"/>
    </source>
</evidence>
<dbReference type="PANTHER" id="PTHR12117:SF0">
    <property type="entry name" value="PROLYL 3-HYDROXYLASE OGFOD1"/>
    <property type="match status" value="1"/>
</dbReference>
<protein>
    <recommendedName>
        <fullName evidence="8">uS12 prolyl 3-hydroxylase</fullName>
    </recommendedName>
</protein>
<evidence type="ECO:0000256" key="9">
    <source>
        <dbReference type="ARBA" id="ARBA00047444"/>
    </source>
</evidence>
<keyword evidence="4" id="KW-0847">Vitamin C</keyword>
<evidence type="ECO:0000259" key="11">
    <source>
        <dbReference type="PROSITE" id="PS51471"/>
    </source>
</evidence>
<evidence type="ECO:0000256" key="6">
    <source>
        <dbReference type="ARBA" id="ARBA00023002"/>
    </source>
</evidence>
<keyword evidence="7" id="KW-0408">Iron</keyword>
<dbReference type="AlphaFoldDB" id="A0A0X3Q2Z4"/>
<reference evidence="12" key="1">
    <citation type="submission" date="2016-01" db="EMBL/GenBank/DDBJ databases">
        <title>Reference transcriptome for the parasite Schistocephalus solidus: insights into the molecular evolution of parasitism.</title>
        <authorList>
            <person name="Hebert F.O."/>
            <person name="Grambauer S."/>
            <person name="Barber I."/>
            <person name="Landry C.R."/>
            <person name="Aubin-Horth N."/>
        </authorList>
    </citation>
    <scope>NUCLEOTIDE SEQUENCE</scope>
</reference>
<comment type="similarity">
    <text evidence="2">Belongs to the TPA1 family.</text>
</comment>
<accession>A0A0X3Q2Z4</accession>
<dbReference type="InterPro" id="IPR051842">
    <property type="entry name" value="uS12_prolyl_hydroxylase"/>
</dbReference>
<dbReference type="PANTHER" id="PTHR12117">
    <property type="entry name" value="HISTONE ACETYLTRANSFERASE COMPLEX"/>
    <property type="match status" value="1"/>
</dbReference>
<dbReference type="InterPro" id="IPR006620">
    <property type="entry name" value="Pro_4_hyd_alph"/>
</dbReference>
<name>A0A0X3Q2Z4_SCHSO</name>
<dbReference type="EMBL" id="GEEE01005395">
    <property type="protein sequence ID" value="JAP57830.1"/>
    <property type="molecule type" value="Transcribed_RNA"/>
</dbReference>
<evidence type="ECO:0000256" key="7">
    <source>
        <dbReference type="ARBA" id="ARBA00023004"/>
    </source>
</evidence>
<dbReference type="GO" id="GO:0031543">
    <property type="term" value="F:peptidyl-proline dioxygenase activity"/>
    <property type="evidence" value="ECO:0007669"/>
    <property type="project" value="UniProtKB-ARBA"/>
</dbReference>
<dbReference type="GO" id="GO:0031418">
    <property type="term" value="F:L-ascorbic acid binding"/>
    <property type="evidence" value="ECO:0007669"/>
    <property type="project" value="UniProtKB-KW"/>
</dbReference>
<evidence type="ECO:0000256" key="1">
    <source>
        <dbReference type="ARBA" id="ARBA00001961"/>
    </source>
</evidence>
<keyword evidence="6" id="KW-0560">Oxidoreductase</keyword>
<dbReference type="Pfam" id="PF10637">
    <property type="entry name" value="Ofd1_CTDD"/>
    <property type="match status" value="1"/>
</dbReference>
<dbReference type="InterPro" id="IPR039558">
    <property type="entry name" value="TPA1/OFD1_N"/>
</dbReference>
<comment type="cofactor">
    <cofactor evidence="1">
        <name>L-ascorbate</name>
        <dbReference type="ChEBI" id="CHEBI:38290"/>
    </cofactor>
</comment>
<dbReference type="GO" id="GO:0006449">
    <property type="term" value="P:regulation of translational termination"/>
    <property type="evidence" value="ECO:0007669"/>
    <property type="project" value="TreeGrafter"/>
</dbReference>
<feature type="domain" description="Fe2OG dioxygenase" evidence="11">
    <location>
        <begin position="139"/>
        <end position="259"/>
    </location>
</feature>
<dbReference type="Pfam" id="PF13661">
    <property type="entry name" value="2OG-FeII_Oxy_4"/>
    <property type="match status" value="1"/>
</dbReference>
<dbReference type="PROSITE" id="PS51471">
    <property type="entry name" value="FE2OG_OXY"/>
    <property type="match status" value="1"/>
</dbReference>
<evidence type="ECO:0000256" key="3">
    <source>
        <dbReference type="ARBA" id="ARBA00022723"/>
    </source>
</evidence>
<feature type="compositionally biased region" description="Acidic residues" evidence="10">
    <location>
        <begin position="584"/>
        <end position="630"/>
    </location>
</feature>
<dbReference type="GO" id="GO:0005506">
    <property type="term" value="F:iron ion binding"/>
    <property type="evidence" value="ECO:0007669"/>
    <property type="project" value="InterPro"/>
</dbReference>